<evidence type="ECO:0000313" key="7">
    <source>
        <dbReference type="Proteomes" id="UP000325155"/>
    </source>
</evidence>
<dbReference type="SMART" id="SM01403">
    <property type="entry name" value="Ribosomal_S10"/>
    <property type="match status" value="1"/>
</dbReference>
<dbReference type="AlphaFoldDB" id="A0A5C0UE21"/>
<keyword evidence="3 4" id="KW-0687">Ribonucleoprotein</keyword>
<gene>
    <name evidence="4 6" type="primary">rpsJ</name>
    <name evidence="6" type="synonym">nusE</name>
    <name evidence="6" type="ORF">FZC35_02805</name>
</gene>
<keyword evidence="2 4" id="KW-0689">Ribosomal protein</keyword>
<dbReference type="Proteomes" id="UP000325155">
    <property type="component" value="Chromosome"/>
</dbReference>
<feature type="domain" description="Small ribosomal subunit protein uS10" evidence="5">
    <location>
        <begin position="31"/>
        <end position="127"/>
    </location>
</feature>
<dbReference type="GO" id="GO:0005840">
    <property type="term" value="C:ribosome"/>
    <property type="evidence" value="ECO:0007669"/>
    <property type="project" value="UniProtKB-KW"/>
</dbReference>
<dbReference type="RefSeq" id="WP_148981125.1">
    <property type="nucleotide sequence ID" value="NZ_CP043315.1"/>
</dbReference>
<dbReference type="InterPro" id="IPR027486">
    <property type="entry name" value="Ribosomal_uS10_dom"/>
</dbReference>
<keyword evidence="7" id="KW-1185">Reference proteome</keyword>
<reference evidence="6 7" key="1">
    <citation type="submission" date="2019-08" db="EMBL/GenBank/DDBJ databases">
        <title>Highly reduced genomes of protist endosymbionts show evolutionary convergence.</title>
        <authorList>
            <person name="George E."/>
            <person name="Husnik F."/>
            <person name="Tashyreva D."/>
            <person name="Prokopchuk G."/>
            <person name="Horak A."/>
            <person name="Kwong W.K."/>
            <person name="Lukes J."/>
            <person name="Keeling P.J."/>
        </authorList>
    </citation>
    <scope>NUCLEOTIDE SEQUENCE [LARGE SCALE GENOMIC DNA]</scope>
    <source>
        <strain evidence="6">1605</strain>
    </source>
</reference>
<dbReference type="Pfam" id="PF00338">
    <property type="entry name" value="Ribosomal_S10"/>
    <property type="match status" value="1"/>
</dbReference>
<evidence type="ECO:0000259" key="5">
    <source>
        <dbReference type="SMART" id="SM01403"/>
    </source>
</evidence>
<dbReference type="GO" id="GO:0006412">
    <property type="term" value="P:translation"/>
    <property type="evidence" value="ECO:0007669"/>
    <property type="project" value="UniProtKB-UniRule"/>
</dbReference>
<comment type="similarity">
    <text evidence="1 4">Belongs to the universal ribosomal protein uS10 family.</text>
</comment>
<dbReference type="HAMAP" id="MF_00508">
    <property type="entry name" value="Ribosomal_uS10"/>
    <property type="match status" value="1"/>
</dbReference>
<dbReference type="GO" id="GO:0000049">
    <property type="term" value="F:tRNA binding"/>
    <property type="evidence" value="ECO:0007669"/>
    <property type="project" value="UniProtKB-UniRule"/>
</dbReference>
<dbReference type="OrthoDB" id="9804464at2"/>
<dbReference type="Gene3D" id="3.30.70.600">
    <property type="entry name" value="Ribosomal protein S10 domain"/>
    <property type="match status" value="1"/>
</dbReference>
<sequence length="128" mass="14314">MLNVKNANPEQKHSSVDVALKKRFKKKDFVKVILRSCDSFVLDKSAMNLVNNVKRIIGSGAVVGPIPLPRKRRVWTILSSPHIDKKARQQLSRIVKSRLIELPASKDVMNMLDGNCSIPASVEIEIKA</sequence>
<organism evidence="6 7">
    <name type="scientific">Candidatus Cytomitobacter indipagum</name>
    <dbReference type="NCBI Taxonomy" id="2601575"/>
    <lineage>
        <taxon>Bacteria</taxon>
        <taxon>Pseudomonadati</taxon>
        <taxon>Pseudomonadota</taxon>
        <taxon>Alphaproteobacteria</taxon>
        <taxon>Holosporales</taxon>
        <taxon>Holosporaceae</taxon>
        <taxon>Candidatus Cytomitobacter</taxon>
    </lineage>
</organism>
<evidence type="ECO:0000256" key="2">
    <source>
        <dbReference type="ARBA" id="ARBA00022980"/>
    </source>
</evidence>
<comment type="function">
    <text evidence="4">Involved in the binding of tRNA to the ribosomes.</text>
</comment>
<dbReference type="GO" id="GO:1990904">
    <property type="term" value="C:ribonucleoprotein complex"/>
    <property type="evidence" value="ECO:0007669"/>
    <property type="project" value="UniProtKB-KW"/>
</dbReference>
<dbReference type="PANTHER" id="PTHR11700">
    <property type="entry name" value="30S RIBOSOMAL PROTEIN S10 FAMILY MEMBER"/>
    <property type="match status" value="1"/>
</dbReference>
<dbReference type="SUPFAM" id="SSF54999">
    <property type="entry name" value="Ribosomal protein S10"/>
    <property type="match status" value="1"/>
</dbReference>
<evidence type="ECO:0000256" key="4">
    <source>
        <dbReference type="HAMAP-Rule" id="MF_00508"/>
    </source>
</evidence>
<accession>A0A5C0UE21</accession>
<comment type="subunit">
    <text evidence="4">Part of the 30S ribosomal subunit.</text>
</comment>
<dbReference type="GO" id="GO:0003735">
    <property type="term" value="F:structural constituent of ribosome"/>
    <property type="evidence" value="ECO:0007669"/>
    <property type="project" value="InterPro"/>
</dbReference>
<dbReference type="InterPro" id="IPR036838">
    <property type="entry name" value="Ribosomal_uS10_dom_sf"/>
</dbReference>
<proteinExistence type="inferred from homology"/>
<protein>
    <recommendedName>
        <fullName evidence="4">Small ribosomal subunit protein uS10</fullName>
    </recommendedName>
</protein>
<dbReference type="EMBL" id="CP043315">
    <property type="protein sequence ID" value="QEK38278.1"/>
    <property type="molecule type" value="Genomic_DNA"/>
</dbReference>
<evidence type="ECO:0000256" key="3">
    <source>
        <dbReference type="ARBA" id="ARBA00023274"/>
    </source>
</evidence>
<evidence type="ECO:0000313" key="6">
    <source>
        <dbReference type="EMBL" id="QEK38278.1"/>
    </source>
</evidence>
<evidence type="ECO:0000256" key="1">
    <source>
        <dbReference type="ARBA" id="ARBA00007102"/>
    </source>
</evidence>
<dbReference type="KEGG" id="cip:FZC35_02805"/>
<dbReference type="InterPro" id="IPR001848">
    <property type="entry name" value="Ribosomal_uS10"/>
</dbReference>
<name>A0A5C0UE21_9PROT</name>